<dbReference type="AlphaFoldDB" id="A0A5C0UJ43"/>
<feature type="domain" description="SH3b" evidence="1">
    <location>
        <begin position="80"/>
        <end position="137"/>
    </location>
</feature>
<feature type="domain" description="SH3b" evidence="1">
    <location>
        <begin position="17"/>
        <end position="79"/>
    </location>
</feature>
<dbReference type="OrthoDB" id="9810773at2"/>
<gene>
    <name evidence="2" type="ORF">FZC37_01090</name>
</gene>
<dbReference type="Gene3D" id="2.30.30.40">
    <property type="entry name" value="SH3 Domains"/>
    <property type="match status" value="2"/>
</dbReference>
<reference evidence="2 3" key="1">
    <citation type="submission" date="2019-08" db="EMBL/GenBank/DDBJ databases">
        <title>Highly reduced genomes of protist endosymbionts show evolutionary convergence.</title>
        <authorList>
            <person name="George E."/>
            <person name="Husnik F."/>
            <person name="Tashyreva D."/>
            <person name="Prokopchuk G."/>
            <person name="Horak A."/>
            <person name="Kwong W.K."/>
            <person name="Lukes J."/>
            <person name="Keeling P.J."/>
        </authorList>
    </citation>
    <scope>NUCLEOTIDE SEQUENCE [LARGE SCALE GENOMIC DNA]</scope>
    <source>
        <strain evidence="2">1621</strain>
    </source>
</reference>
<accession>A0A5C0UJ43</accession>
<proteinExistence type="predicted"/>
<dbReference type="EMBL" id="CP043312">
    <property type="protein sequence ID" value="QEK39533.1"/>
    <property type="molecule type" value="Genomic_DNA"/>
</dbReference>
<dbReference type="RefSeq" id="WP_148951894.1">
    <property type="nucleotide sequence ID" value="NZ_CP043312.1"/>
</dbReference>
<sequence>MTVIVNIYAEENNNKCFGSTKFSQVTVRTSPNTQSYAKWCFLKKHEPVQILQIFENWREIQDVNGDTGWVHLSCLSKKRFVITTKTTNLYKTPSSATIIANIKSNVRCQLIKQTKSWCKISVKQYTGWVATDSLWGI</sequence>
<dbReference type="SMART" id="SM00287">
    <property type="entry name" value="SH3b"/>
    <property type="match status" value="2"/>
</dbReference>
<organism evidence="2 3">
    <name type="scientific">Candidatus Sneabacter namystus</name>
    <dbReference type="NCBI Taxonomy" id="2601646"/>
    <lineage>
        <taxon>Bacteria</taxon>
        <taxon>Pseudomonadati</taxon>
        <taxon>Pseudomonadota</taxon>
        <taxon>Alphaproteobacteria</taxon>
        <taxon>Rickettsiales</taxon>
        <taxon>Rickettsiaceae</taxon>
        <taxon>Rickettsieae</taxon>
        <taxon>Candidatus Sneabacter</taxon>
    </lineage>
</organism>
<protein>
    <submittedName>
        <fullName evidence="2">SH3 domain-containing protein</fullName>
    </submittedName>
</protein>
<evidence type="ECO:0000313" key="3">
    <source>
        <dbReference type="Proteomes" id="UP000323844"/>
    </source>
</evidence>
<evidence type="ECO:0000313" key="2">
    <source>
        <dbReference type="EMBL" id="QEK39533.1"/>
    </source>
</evidence>
<dbReference type="InterPro" id="IPR003646">
    <property type="entry name" value="SH3-like_bac-type"/>
</dbReference>
<dbReference type="Pfam" id="PF06347">
    <property type="entry name" value="SH3_4"/>
    <property type="match status" value="1"/>
</dbReference>
<dbReference type="InterPro" id="IPR010466">
    <property type="entry name" value="DUF1058"/>
</dbReference>
<dbReference type="Pfam" id="PF08239">
    <property type="entry name" value="SH3_3"/>
    <property type="match status" value="1"/>
</dbReference>
<dbReference type="KEGG" id="snay:FZC37_01090"/>
<name>A0A5C0UJ43_9RICK</name>
<evidence type="ECO:0000259" key="1">
    <source>
        <dbReference type="SMART" id="SM00287"/>
    </source>
</evidence>
<dbReference type="Proteomes" id="UP000323844">
    <property type="component" value="Chromosome"/>
</dbReference>
<keyword evidence="3" id="KW-1185">Reference proteome</keyword>